<name>A0AAN2BIY7_9GAMM</name>
<feature type="transmembrane region" description="Helical" evidence="1">
    <location>
        <begin position="124"/>
        <end position="145"/>
    </location>
</feature>
<keyword evidence="3" id="KW-1185">Reference proteome</keyword>
<evidence type="ECO:0000313" key="2">
    <source>
        <dbReference type="EMBL" id="BCD96465.1"/>
    </source>
</evidence>
<keyword evidence="1" id="KW-1133">Transmembrane helix</keyword>
<keyword evidence="1" id="KW-0812">Transmembrane</keyword>
<dbReference type="EMBL" id="AP023086">
    <property type="protein sequence ID" value="BCD96465.1"/>
    <property type="molecule type" value="Genomic_DNA"/>
</dbReference>
<evidence type="ECO:0000256" key="1">
    <source>
        <dbReference type="SAM" id="Phobius"/>
    </source>
</evidence>
<gene>
    <name evidence="2" type="ORF">MARGE09_P0665</name>
</gene>
<dbReference type="Pfam" id="PF09933">
    <property type="entry name" value="DUF2165"/>
    <property type="match status" value="1"/>
</dbReference>
<organism evidence="2 3">
    <name type="scientific">Marinagarivorans cellulosilyticus</name>
    <dbReference type="NCBI Taxonomy" id="2721545"/>
    <lineage>
        <taxon>Bacteria</taxon>
        <taxon>Pseudomonadati</taxon>
        <taxon>Pseudomonadota</taxon>
        <taxon>Gammaproteobacteria</taxon>
        <taxon>Cellvibrionales</taxon>
        <taxon>Cellvibrionaceae</taxon>
        <taxon>Marinagarivorans</taxon>
    </lineage>
</organism>
<dbReference type="AlphaFoldDB" id="A0AAN2BIY7"/>
<keyword evidence="1" id="KW-0472">Membrane</keyword>
<feature type="transmembrane region" description="Helical" evidence="1">
    <location>
        <begin position="50"/>
        <end position="78"/>
    </location>
</feature>
<dbReference type="Proteomes" id="UP001320119">
    <property type="component" value="Chromosome"/>
</dbReference>
<proteinExistence type="predicted"/>
<feature type="transmembrane region" description="Helical" evidence="1">
    <location>
        <begin position="98"/>
        <end position="117"/>
    </location>
</feature>
<dbReference type="InterPro" id="IPR018681">
    <property type="entry name" value="DUF2165_transmembrane"/>
</dbReference>
<sequence>MMAAYNNLADPNTNITLLNKMMTLESIVADGDLGLGLVGRTTKFSKKIPLLLKTIAFVQIGIALCLLFSSGMLALSALSLSGISQEASVSVATLSMTLFMGMWWFFIIGGLWFGYWIKMGTVQMVHFTLLIISILVITVLNLSGYP</sequence>
<evidence type="ECO:0000313" key="3">
    <source>
        <dbReference type="Proteomes" id="UP001320119"/>
    </source>
</evidence>
<accession>A0AAN2BIY7</accession>
<protein>
    <submittedName>
        <fullName evidence="2">Uncharacterized protein</fullName>
    </submittedName>
</protein>
<dbReference type="KEGG" id="marq:MARGE09_P0665"/>
<reference evidence="2 3" key="1">
    <citation type="journal article" date="2022" name="IScience">
        <title>An ultrasensitive nanofiber-based assay for enzymatic hydrolysis and deep-sea microbial degradation of cellulose.</title>
        <authorList>
            <person name="Tsudome M."/>
            <person name="Tachioka M."/>
            <person name="Miyazaki M."/>
            <person name="Uchimura K."/>
            <person name="Tsuda M."/>
            <person name="Takaki Y."/>
            <person name="Deguchi S."/>
        </authorList>
    </citation>
    <scope>NUCLEOTIDE SEQUENCE [LARGE SCALE GENOMIC DNA]</scope>
    <source>
        <strain evidence="2 3">GE09</strain>
    </source>
</reference>